<evidence type="ECO:0000256" key="3">
    <source>
        <dbReference type="ARBA" id="ARBA00023457"/>
    </source>
</evidence>
<dbReference type="InterPro" id="IPR040523">
    <property type="entry name" value="AsnC_trans_reg2"/>
</dbReference>
<evidence type="ECO:0000259" key="8">
    <source>
        <dbReference type="Pfam" id="PF22451"/>
    </source>
</evidence>
<protein>
    <recommendedName>
        <fullName evidence="4">siroheme decarboxylase</fullName>
        <ecNumber evidence="4">4.1.1.111</ecNumber>
    </recommendedName>
</protein>
<organism evidence="9 10">
    <name type="scientific">Acidovorax carolinensis</name>
    <dbReference type="NCBI Taxonomy" id="553814"/>
    <lineage>
        <taxon>Bacteria</taxon>
        <taxon>Pseudomonadati</taxon>
        <taxon>Pseudomonadota</taxon>
        <taxon>Betaproteobacteria</taxon>
        <taxon>Burkholderiales</taxon>
        <taxon>Comamonadaceae</taxon>
        <taxon>Acidovorax</taxon>
    </lineage>
</organism>
<dbReference type="GO" id="GO:0016829">
    <property type="term" value="F:lyase activity"/>
    <property type="evidence" value="ECO:0007669"/>
    <property type="project" value="UniProtKB-KW"/>
</dbReference>
<reference evidence="9 10" key="1">
    <citation type="submission" date="2017-05" db="EMBL/GenBank/DDBJ databases">
        <title>Polyphasic characterization of four soil-derived phenanthrene-degrading Acidovorax strains and proposal of Acidovorax phenanthrenivorans sp. nov.</title>
        <authorList>
            <person name="Singleton D.R."/>
            <person name="Lee J."/>
            <person name="Dickey A.N."/>
            <person name="Stroud A."/>
            <person name="Scholl E.H."/>
            <person name="Wright F.A."/>
            <person name="Aitken M.D."/>
        </authorList>
    </citation>
    <scope>NUCLEOTIDE SEQUENCE [LARGE SCALE GENOMIC DNA]</scope>
    <source>
        <strain evidence="9">NA3</strain>
    </source>
</reference>
<evidence type="ECO:0000256" key="1">
    <source>
        <dbReference type="ARBA" id="ARBA00023239"/>
    </source>
</evidence>
<feature type="region of interest" description="Disordered" evidence="6">
    <location>
        <begin position="99"/>
        <end position="124"/>
    </location>
</feature>
<feature type="domain" description="Siroheme decarboxylase AsnC-like ligand binding" evidence="7">
    <location>
        <begin position="63"/>
        <end position="178"/>
    </location>
</feature>
<dbReference type="PROSITE" id="PS00519">
    <property type="entry name" value="HTH_ASNC_1"/>
    <property type="match status" value="1"/>
</dbReference>
<name>A0A240U034_9BURK</name>
<accession>A0A240U034</accession>
<dbReference type="AlphaFoldDB" id="A0A240U034"/>
<dbReference type="RefSeq" id="WP_094097179.1">
    <property type="nucleotide sequence ID" value="NZ_CP021361.1"/>
</dbReference>
<dbReference type="EMBL" id="CP021361">
    <property type="protein sequence ID" value="ART50730.1"/>
    <property type="molecule type" value="Genomic_DNA"/>
</dbReference>
<keyword evidence="10" id="KW-1185">Reference proteome</keyword>
<dbReference type="Gene3D" id="3.30.70.3460">
    <property type="match status" value="1"/>
</dbReference>
<dbReference type="Pfam" id="PF17805">
    <property type="entry name" value="AsnC_trans_reg2"/>
    <property type="match status" value="1"/>
</dbReference>
<dbReference type="KEGG" id="acin:CBP34_02305"/>
<feature type="domain" description="Siroheme decarboxylase NirL-like HTH" evidence="8">
    <location>
        <begin position="7"/>
        <end position="53"/>
    </location>
</feature>
<dbReference type="Proteomes" id="UP000194432">
    <property type="component" value="Chromosome 1"/>
</dbReference>
<comment type="similarity">
    <text evidence="3">Belongs to the Ahb/Nir family.</text>
</comment>
<evidence type="ECO:0000313" key="9">
    <source>
        <dbReference type="EMBL" id="ART50730.1"/>
    </source>
</evidence>
<dbReference type="InterPro" id="IPR019885">
    <property type="entry name" value="Tscrpt_reg_HTH_AsnC-type_CS"/>
</dbReference>
<dbReference type="InterPro" id="IPR053953">
    <property type="entry name" value="NirdL-like_HTH"/>
</dbReference>
<dbReference type="InterPro" id="IPR036390">
    <property type="entry name" value="WH_DNA-bd_sf"/>
</dbReference>
<comment type="catalytic activity">
    <reaction evidence="5">
        <text>siroheme + 2 H(+) = 12,18-didecarboxysiroheme + 2 CO2</text>
        <dbReference type="Rhea" id="RHEA:19093"/>
        <dbReference type="ChEBI" id="CHEBI:15378"/>
        <dbReference type="ChEBI" id="CHEBI:16526"/>
        <dbReference type="ChEBI" id="CHEBI:60052"/>
        <dbReference type="ChEBI" id="CHEBI:140497"/>
        <dbReference type="EC" id="4.1.1.111"/>
    </reaction>
</comment>
<dbReference type="Pfam" id="PF22451">
    <property type="entry name" value="NirdL-like_HTH"/>
    <property type="match status" value="1"/>
</dbReference>
<dbReference type="SUPFAM" id="SSF46785">
    <property type="entry name" value="Winged helix' DNA-binding domain"/>
    <property type="match status" value="1"/>
</dbReference>
<dbReference type="PANTHER" id="PTHR43413">
    <property type="entry name" value="TRANSCRIPTIONAL REGULATOR, ASNC FAMILY"/>
    <property type="match status" value="1"/>
</dbReference>
<evidence type="ECO:0000259" key="7">
    <source>
        <dbReference type="Pfam" id="PF17805"/>
    </source>
</evidence>
<sequence>MALDDFDRALMTATQGGLPLVPRPYDAVGERLGVSGQQVRERLAQMLESGLIRRIGAVPNHYRLGFTANGMSVWDVDDALVDLLGERIGQLPGVSHCYRRPRHLPKASPGRSQDAESPSGGDGVQCTPTGGIYWPYNLFAMLHGRSRAEVEQQAVQLHELLGSACRGHDILYSTAILKKTGLRLRQSQES</sequence>
<evidence type="ECO:0000256" key="2">
    <source>
        <dbReference type="ARBA" id="ARBA00023444"/>
    </source>
</evidence>
<evidence type="ECO:0000256" key="4">
    <source>
        <dbReference type="ARBA" id="ARBA00023471"/>
    </source>
</evidence>
<comment type="pathway">
    <text evidence="2">Porphyrin-containing compound metabolism.</text>
</comment>
<keyword evidence="1" id="KW-0456">Lyase</keyword>
<dbReference type="InterPro" id="IPR050684">
    <property type="entry name" value="HTH-Siroheme_Decarb"/>
</dbReference>
<proteinExistence type="inferred from homology"/>
<dbReference type="PANTHER" id="PTHR43413:SF1">
    <property type="entry name" value="SIROHEME DECARBOXYLASE NIRL SUBUNIT"/>
    <property type="match status" value="1"/>
</dbReference>
<gene>
    <name evidence="9" type="ORF">CBP34_02305</name>
</gene>
<evidence type="ECO:0000256" key="6">
    <source>
        <dbReference type="SAM" id="MobiDB-lite"/>
    </source>
</evidence>
<evidence type="ECO:0000313" key="10">
    <source>
        <dbReference type="Proteomes" id="UP000194432"/>
    </source>
</evidence>
<evidence type="ECO:0000256" key="5">
    <source>
        <dbReference type="ARBA" id="ARBA00048470"/>
    </source>
</evidence>
<dbReference type="EC" id="4.1.1.111" evidence="4"/>